<dbReference type="KEGG" id="sbk:SHEWBE_1966"/>
<evidence type="ECO:0000313" key="2">
    <source>
        <dbReference type="Proteomes" id="UP000250123"/>
    </source>
</evidence>
<organism evidence="1 2">
    <name type="scientific">Shewanella benthica</name>
    <dbReference type="NCBI Taxonomy" id="43661"/>
    <lineage>
        <taxon>Bacteria</taxon>
        <taxon>Pseudomonadati</taxon>
        <taxon>Pseudomonadota</taxon>
        <taxon>Gammaproteobacteria</taxon>
        <taxon>Alteromonadales</taxon>
        <taxon>Shewanellaceae</taxon>
        <taxon>Shewanella</taxon>
    </lineage>
</organism>
<protein>
    <submittedName>
        <fullName evidence="1">Uncharacterized protein</fullName>
    </submittedName>
</protein>
<name>A0A330M113_9GAMM</name>
<sequence length="153" mass="17216">MGSIALIRQTFADVNWYRENKDKSFAKSETQLIEFNSVLAALTNIENEQIIFDTKNLNHQLSAARLLSKHDYKASLLGNGKEYAQLDELKTYGYGYGYGLILPLNFPAAPLVGDDDSERGISLAQMRHWERVLLCLGLGCMVTLPVHGHDSRR</sequence>
<dbReference type="AlphaFoldDB" id="A0A330M113"/>
<reference evidence="2" key="1">
    <citation type="submission" date="2018-06" db="EMBL/GenBank/DDBJ databases">
        <authorList>
            <person name="Cea G.-C."/>
            <person name="William W."/>
        </authorList>
    </citation>
    <scope>NUCLEOTIDE SEQUENCE [LARGE SCALE GENOMIC DNA]</scope>
    <source>
        <strain evidence="2">DB21MT-2</strain>
    </source>
</reference>
<proteinExistence type="predicted"/>
<dbReference type="Proteomes" id="UP000250123">
    <property type="component" value="Chromosome SHEWBE"/>
</dbReference>
<dbReference type="EMBL" id="LS483452">
    <property type="protein sequence ID" value="SQH75932.1"/>
    <property type="molecule type" value="Genomic_DNA"/>
</dbReference>
<dbReference type="OrthoDB" id="9766983at2"/>
<accession>A0A330M113</accession>
<gene>
    <name evidence="1" type="ORF">SHEWBE_1966</name>
</gene>
<dbReference type="RefSeq" id="WP_112352284.1">
    <property type="nucleotide sequence ID" value="NZ_LS483452.1"/>
</dbReference>
<dbReference type="Gene3D" id="3.20.20.140">
    <property type="entry name" value="Metal-dependent hydrolases"/>
    <property type="match status" value="1"/>
</dbReference>
<evidence type="ECO:0000313" key="1">
    <source>
        <dbReference type="EMBL" id="SQH75932.1"/>
    </source>
</evidence>